<dbReference type="KEGG" id="eiv:EIN_150740"/>
<evidence type="ECO:0000313" key="2">
    <source>
        <dbReference type="EMBL" id="ELP91197.1"/>
    </source>
</evidence>
<dbReference type="Proteomes" id="UP000014680">
    <property type="component" value="Unassembled WGS sequence"/>
</dbReference>
<reference evidence="1 3" key="1">
    <citation type="submission" date="2012-10" db="EMBL/GenBank/DDBJ databases">
        <authorList>
            <person name="Zafar N."/>
            <person name="Inman J."/>
            <person name="Hall N."/>
            <person name="Lorenzi H."/>
            <person name="Caler E."/>
        </authorList>
    </citation>
    <scope>NUCLEOTIDE SEQUENCE [LARGE SCALE GENOMIC DNA]</scope>
    <source>
        <strain evidence="1 3">IP1</strain>
    </source>
</reference>
<dbReference type="GeneID" id="14886532"/>
<sequence length="196" mass="23598">MALSSDFSNYDNYYEAFFETYDKFIERNENNYHLQLITIEETFNVFSIIDLEKEYIKNMIIEIGKTLGTEMYGLHYFMFTSIIKNICKFFWNVSLIKMIVSNNDYISESYEYKELAKDFEFIWDVMSNLCSKYDNKTNFKTTQEDYEIACEMFFKLSQYTTTLLDIYKRKTKEHIARNTIIIRDESPNETHIIGKN</sequence>
<evidence type="ECO:0000313" key="3">
    <source>
        <dbReference type="Proteomes" id="UP000014680"/>
    </source>
</evidence>
<protein>
    <submittedName>
        <fullName evidence="1">Uncharacterized protein</fullName>
    </submittedName>
</protein>
<dbReference type="EMBL" id="KB206474">
    <property type="protein sequence ID" value="ELP91197.1"/>
    <property type="molecule type" value="Genomic_DNA"/>
</dbReference>
<accession>L7FKW5</accession>
<dbReference type="RefSeq" id="XP_004254324.1">
    <property type="nucleotide sequence ID" value="XM_004254276.1"/>
</dbReference>
<proteinExistence type="predicted"/>
<dbReference type="AlphaFoldDB" id="L7FKW5"/>
<dbReference type="GeneID" id="14890406"/>
<name>L7FKW5_ENTIV</name>
<evidence type="ECO:0000313" key="1">
    <source>
        <dbReference type="EMBL" id="ELP87553.1"/>
    </source>
</evidence>
<dbReference type="RefSeq" id="XP_004257968.1">
    <property type="nucleotide sequence ID" value="XM_004257920.1"/>
</dbReference>
<dbReference type="KEGG" id="eiv:EIN_326140"/>
<dbReference type="VEuPathDB" id="AmoebaDB:EIN_150740"/>
<dbReference type="EMBL" id="KB206854">
    <property type="protein sequence ID" value="ELP87553.1"/>
    <property type="molecule type" value="Genomic_DNA"/>
</dbReference>
<gene>
    <name evidence="2" type="ORF">EIN_150740</name>
    <name evidence="1" type="ORF">EIN_326140</name>
</gene>
<keyword evidence="3" id="KW-1185">Reference proteome</keyword>
<organism evidence="1 3">
    <name type="scientific">Entamoeba invadens IP1</name>
    <dbReference type="NCBI Taxonomy" id="370355"/>
    <lineage>
        <taxon>Eukaryota</taxon>
        <taxon>Amoebozoa</taxon>
        <taxon>Evosea</taxon>
        <taxon>Archamoebae</taxon>
        <taxon>Mastigamoebida</taxon>
        <taxon>Entamoebidae</taxon>
        <taxon>Entamoeba</taxon>
    </lineage>
</organism>
<dbReference type="VEuPathDB" id="AmoebaDB:EIN_326140"/>